<dbReference type="AlphaFoldDB" id="A0A2K9LHW6"/>
<proteinExistence type="predicted"/>
<name>A0A2K9LHW6_9GAMM</name>
<gene>
    <name evidence="1" type="ORF">Kalk_05715</name>
</gene>
<protein>
    <submittedName>
        <fullName evidence="1">Uncharacterized protein</fullName>
    </submittedName>
</protein>
<dbReference type="EMBL" id="CP022684">
    <property type="protein sequence ID" value="AUM11949.1"/>
    <property type="molecule type" value="Genomic_DNA"/>
</dbReference>
<keyword evidence="2" id="KW-1185">Reference proteome</keyword>
<accession>A0A2K9LHW6</accession>
<reference evidence="2" key="1">
    <citation type="submission" date="2017-08" db="EMBL/GenBank/DDBJ databases">
        <title>Direct submision.</title>
        <authorList>
            <person name="Kim S.-J."/>
            <person name="Rhee S.-K."/>
        </authorList>
    </citation>
    <scope>NUCLEOTIDE SEQUENCE [LARGE SCALE GENOMIC DNA]</scope>
    <source>
        <strain evidence="2">GI5</strain>
    </source>
</reference>
<sequence>MIVRLIIFIALVSLLILVYRKFTANKQATPPEADAASMRKCAQCGIHLPESEACTENGKFFCSDAHRQAYLNNNKDD</sequence>
<dbReference type="OrthoDB" id="9814432at2"/>
<evidence type="ECO:0000313" key="1">
    <source>
        <dbReference type="EMBL" id="AUM11949.1"/>
    </source>
</evidence>
<dbReference type="RefSeq" id="WP_101893287.1">
    <property type="nucleotide sequence ID" value="NZ_CP022684.1"/>
</dbReference>
<dbReference type="Proteomes" id="UP000235116">
    <property type="component" value="Chromosome"/>
</dbReference>
<dbReference type="NCBIfam" id="NF041023">
    <property type="entry name" value="PP0621_fam"/>
    <property type="match status" value="1"/>
</dbReference>
<organism evidence="1 2">
    <name type="scientific">Ketobacter alkanivorans</name>
    <dbReference type="NCBI Taxonomy" id="1917421"/>
    <lineage>
        <taxon>Bacteria</taxon>
        <taxon>Pseudomonadati</taxon>
        <taxon>Pseudomonadota</taxon>
        <taxon>Gammaproteobacteria</taxon>
        <taxon>Pseudomonadales</taxon>
        <taxon>Ketobacteraceae</taxon>
        <taxon>Ketobacter</taxon>
    </lineage>
</organism>
<dbReference type="InterPro" id="IPR049708">
    <property type="entry name" value="PP0621-like"/>
</dbReference>
<dbReference type="KEGG" id="kak:Kalk_05715"/>
<evidence type="ECO:0000313" key="2">
    <source>
        <dbReference type="Proteomes" id="UP000235116"/>
    </source>
</evidence>